<organism evidence="2">
    <name type="scientific">Sesamum radiatum</name>
    <name type="common">Black benniseed</name>
    <dbReference type="NCBI Taxonomy" id="300843"/>
    <lineage>
        <taxon>Eukaryota</taxon>
        <taxon>Viridiplantae</taxon>
        <taxon>Streptophyta</taxon>
        <taxon>Embryophyta</taxon>
        <taxon>Tracheophyta</taxon>
        <taxon>Spermatophyta</taxon>
        <taxon>Magnoliopsida</taxon>
        <taxon>eudicotyledons</taxon>
        <taxon>Gunneridae</taxon>
        <taxon>Pentapetalae</taxon>
        <taxon>asterids</taxon>
        <taxon>lamiids</taxon>
        <taxon>Lamiales</taxon>
        <taxon>Pedaliaceae</taxon>
        <taxon>Sesamum</taxon>
    </lineage>
</organism>
<dbReference type="InterPro" id="IPR012337">
    <property type="entry name" value="RNaseH-like_sf"/>
</dbReference>
<evidence type="ECO:0000259" key="1">
    <source>
        <dbReference type="PROSITE" id="PS50994"/>
    </source>
</evidence>
<gene>
    <name evidence="2" type="ORF">Sradi_4832600</name>
</gene>
<dbReference type="PROSITE" id="PS50994">
    <property type="entry name" value="INTEGRASE"/>
    <property type="match status" value="1"/>
</dbReference>
<feature type="domain" description="Integrase catalytic" evidence="1">
    <location>
        <begin position="1"/>
        <end position="91"/>
    </location>
</feature>
<reference evidence="2" key="1">
    <citation type="submission" date="2020-06" db="EMBL/GenBank/DDBJ databases">
        <authorList>
            <person name="Li T."/>
            <person name="Hu X."/>
            <person name="Zhang T."/>
            <person name="Song X."/>
            <person name="Zhang H."/>
            <person name="Dai N."/>
            <person name="Sheng W."/>
            <person name="Hou X."/>
            <person name="Wei L."/>
        </authorList>
    </citation>
    <scope>NUCLEOTIDE SEQUENCE</scope>
    <source>
        <strain evidence="2">G02</strain>
        <tissue evidence="2">Leaf</tissue>
    </source>
</reference>
<dbReference type="Gene3D" id="3.30.420.10">
    <property type="entry name" value="Ribonuclease H-like superfamily/Ribonuclease H"/>
    <property type="match status" value="1"/>
</dbReference>
<comment type="caution">
    <text evidence="2">The sequence shown here is derived from an EMBL/GenBank/DDBJ whole genome shotgun (WGS) entry which is preliminary data.</text>
</comment>
<dbReference type="InterPro" id="IPR036397">
    <property type="entry name" value="RNaseH_sf"/>
</dbReference>
<name>A0AAW2N090_SESRA</name>
<proteinExistence type="predicted"/>
<dbReference type="EMBL" id="JACGWJ010000021">
    <property type="protein sequence ID" value="KAL0336207.1"/>
    <property type="molecule type" value="Genomic_DNA"/>
</dbReference>
<dbReference type="AlphaFoldDB" id="A0AAW2N090"/>
<dbReference type="GO" id="GO:0015074">
    <property type="term" value="P:DNA integration"/>
    <property type="evidence" value="ECO:0007669"/>
    <property type="project" value="InterPro"/>
</dbReference>
<dbReference type="InterPro" id="IPR039537">
    <property type="entry name" value="Retrotran_Ty1/copia-like"/>
</dbReference>
<evidence type="ECO:0000313" key="2">
    <source>
        <dbReference type="EMBL" id="KAL0336207.1"/>
    </source>
</evidence>
<dbReference type="SUPFAM" id="SSF53098">
    <property type="entry name" value="Ribonuclease H-like"/>
    <property type="match status" value="1"/>
</dbReference>
<dbReference type="InterPro" id="IPR001584">
    <property type="entry name" value="Integrase_cat-core"/>
</dbReference>
<protein>
    <submittedName>
        <fullName evidence="2">Retrovirus-related Pol polyprotein from transposon RE1</fullName>
    </submittedName>
</protein>
<dbReference type="PANTHER" id="PTHR42648:SF31">
    <property type="entry name" value="RNA-DIRECTED DNA POLYMERASE"/>
    <property type="match status" value="1"/>
</dbReference>
<dbReference type="PANTHER" id="PTHR42648">
    <property type="entry name" value="TRANSPOSASE, PUTATIVE-RELATED"/>
    <property type="match status" value="1"/>
</dbReference>
<sequence>MGEFAGERCQLFFSQNGIVHQTTCAYSPQQNGIVERKHKHLLQIARALLFQSALPLKFWTEAILTTTYLVNRLPTSVLQWKTPYEVLYHRLVDYSGVVFHEEIFPYKNHTEVATDCPLPIPIPDQDMVVQNSATPAYSSPADISTSLPVDNSSNHSHGSFPHISTETLPDFPRRSARTVSKPVWMNDFVCSSLHSVNVITHVAPSHSAFVASLSQLEEPKIYNQACQHSEWREALNAELKALETNHTWELVPLPPGKTAIGCRWVFKLKLKADGSVDRHKARLVAKATIKSKVLIIMKKFLQLPRP</sequence>
<reference evidence="2" key="2">
    <citation type="journal article" date="2024" name="Plant">
        <title>Genomic evolution and insights into agronomic trait innovations of Sesamum species.</title>
        <authorList>
            <person name="Miao H."/>
            <person name="Wang L."/>
            <person name="Qu L."/>
            <person name="Liu H."/>
            <person name="Sun Y."/>
            <person name="Le M."/>
            <person name="Wang Q."/>
            <person name="Wei S."/>
            <person name="Zheng Y."/>
            <person name="Lin W."/>
            <person name="Duan Y."/>
            <person name="Cao H."/>
            <person name="Xiong S."/>
            <person name="Wang X."/>
            <person name="Wei L."/>
            <person name="Li C."/>
            <person name="Ma Q."/>
            <person name="Ju M."/>
            <person name="Zhao R."/>
            <person name="Li G."/>
            <person name="Mu C."/>
            <person name="Tian Q."/>
            <person name="Mei H."/>
            <person name="Zhang T."/>
            <person name="Gao T."/>
            <person name="Zhang H."/>
        </authorList>
    </citation>
    <scope>NUCLEOTIDE SEQUENCE</scope>
    <source>
        <strain evidence="2">G02</strain>
    </source>
</reference>
<accession>A0AAW2N090</accession>
<dbReference type="GO" id="GO:0003676">
    <property type="term" value="F:nucleic acid binding"/>
    <property type="evidence" value="ECO:0007669"/>
    <property type="project" value="InterPro"/>
</dbReference>